<dbReference type="InterPro" id="IPR029030">
    <property type="entry name" value="Caspase-like_dom_sf"/>
</dbReference>
<proteinExistence type="predicted"/>
<keyword evidence="4" id="KW-1185">Reference proteome</keyword>
<protein>
    <submittedName>
        <fullName evidence="3">Uncharacterized protein</fullName>
    </submittedName>
</protein>
<dbReference type="Gene3D" id="3.40.50.1460">
    <property type="match status" value="1"/>
</dbReference>
<dbReference type="AlphaFoldDB" id="A0A5M3WW47"/>
<keyword evidence="2" id="KW-0812">Transmembrane</keyword>
<feature type="transmembrane region" description="Helical" evidence="2">
    <location>
        <begin position="859"/>
        <end position="881"/>
    </location>
</feature>
<feature type="compositionally biased region" description="Pro residues" evidence="1">
    <location>
        <begin position="243"/>
        <end position="255"/>
    </location>
</feature>
<evidence type="ECO:0000256" key="2">
    <source>
        <dbReference type="SAM" id="Phobius"/>
    </source>
</evidence>
<organism evidence="3 4">
    <name type="scientific">Acrocarpospora macrocephala</name>
    <dbReference type="NCBI Taxonomy" id="150177"/>
    <lineage>
        <taxon>Bacteria</taxon>
        <taxon>Bacillati</taxon>
        <taxon>Actinomycetota</taxon>
        <taxon>Actinomycetes</taxon>
        <taxon>Streptosporangiales</taxon>
        <taxon>Streptosporangiaceae</taxon>
        <taxon>Acrocarpospora</taxon>
    </lineage>
</organism>
<keyword evidence="2" id="KW-1133">Transmembrane helix</keyword>
<feature type="transmembrane region" description="Helical" evidence="2">
    <location>
        <begin position="974"/>
        <end position="994"/>
    </location>
</feature>
<feature type="transmembrane region" description="Helical" evidence="2">
    <location>
        <begin position="948"/>
        <end position="968"/>
    </location>
</feature>
<dbReference type="Gene3D" id="3.40.50.300">
    <property type="entry name" value="P-loop containing nucleotide triphosphate hydrolases"/>
    <property type="match status" value="1"/>
</dbReference>
<feature type="transmembrane region" description="Helical" evidence="2">
    <location>
        <begin position="1086"/>
        <end position="1108"/>
    </location>
</feature>
<evidence type="ECO:0000256" key="1">
    <source>
        <dbReference type="SAM" id="MobiDB-lite"/>
    </source>
</evidence>
<name>A0A5M3WW47_9ACTN</name>
<reference evidence="3 4" key="1">
    <citation type="submission" date="2019-10" db="EMBL/GenBank/DDBJ databases">
        <title>Whole genome shotgun sequence of Acrocarpospora macrocephala NBRC 16266.</title>
        <authorList>
            <person name="Ichikawa N."/>
            <person name="Kimura A."/>
            <person name="Kitahashi Y."/>
            <person name="Komaki H."/>
            <person name="Oguchi A."/>
        </authorList>
    </citation>
    <scope>NUCLEOTIDE SEQUENCE [LARGE SCALE GENOMIC DNA]</scope>
    <source>
        <strain evidence="3 4">NBRC 16266</strain>
    </source>
</reference>
<dbReference type="InterPro" id="IPR027417">
    <property type="entry name" value="P-loop_NTPase"/>
</dbReference>
<evidence type="ECO:0000313" key="4">
    <source>
        <dbReference type="Proteomes" id="UP000331127"/>
    </source>
</evidence>
<dbReference type="SUPFAM" id="SSF52129">
    <property type="entry name" value="Caspase-like"/>
    <property type="match status" value="1"/>
</dbReference>
<feature type="transmembrane region" description="Helical" evidence="2">
    <location>
        <begin position="887"/>
        <end position="904"/>
    </location>
</feature>
<feature type="transmembrane region" description="Helical" evidence="2">
    <location>
        <begin position="1054"/>
        <end position="1074"/>
    </location>
</feature>
<dbReference type="EMBL" id="BLAE01000041">
    <property type="protein sequence ID" value="GES12970.1"/>
    <property type="molecule type" value="Genomic_DNA"/>
</dbReference>
<comment type="caution">
    <text evidence="3">The sequence shown here is derived from an EMBL/GenBank/DDBJ whole genome shotgun (WGS) entry which is preliminary data.</text>
</comment>
<accession>A0A5M3WW47</accession>
<keyword evidence="2" id="KW-0472">Membrane</keyword>
<dbReference type="Proteomes" id="UP000331127">
    <property type="component" value="Unassembled WGS sequence"/>
</dbReference>
<feature type="region of interest" description="Disordered" evidence="1">
    <location>
        <begin position="236"/>
        <end position="264"/>
    </location>
</feature>
<sequence>MVAVEQYDAGKSWDLPGPGNDAARFVSWLRRCGVPDRQILCYASLLDESTAARSALGLIDGSPTHYTIDRLLTQRVRDLEGDLLWFYWAGHGAEGADEDQRLFLADLEGRDNGRNLNLRALLRSYRTDFVRIPRQIFLVDACRTTPGSARATEWSSIAPPTGPGRPAREQTVIVATRGGAEAYTENGSGRFSTALMDVLDTAWPADMREVFQQVHTRMADGSQHPWWLHYRDAAGEEQHANPAQPPAPAPAPAPRRSPVGSGPTAAEWAEYREVAEFAFRTRTASYGSVMDGRADLEAELQEPDEQARLGQSLNRGRPHRRQVVTLRTALAATGRRTSGEERRRVVLLTGGPGSGKSTALLDLVRDAFAAPQAETPMVPVYVDLRGFRPSGPVTADAVRAEVLAAMKAGGSGAVADFVDTWFDHGLKLGWWQFLFDSFDEIPALLSVHDPAAAAERYAAAILAFLYDLTPCGAVVATRDIAGYTAFQAVPRLRILPMSERVRGQLLEKFGSSPATRRRLESRLATAPVPIQELADNPLLLSLLYRVVTADPGGWFPTDRHDVLDHYVRKQLGDTPSVTAAAAEIALAMSHHPSLSLNPSIRELCAALTPEGGTGPAPDMIQMLLESLQSAKLGAYTTLAADRGERRFSFVHRAVQEYFVTVALLARPYRVPAVELLTERRWHPATVSMLRRRSSEVVGELTGIADTLLAADETPDDEATPWRETTVNLLATLADGFAPPAPHQLPAGLRARVGRRLLDVWPKAGTAERVDIVRFATAADPDTENELLGQAFRAQGMVLRDTAFRQAVSRPVVPAAVLSHLRRTLLTLQVEGSLRDRMRTIRAQLRGAGREPTLLHTIRLLRVGQAIDLLVCLALGPALFIIAGEQDLVALIPVTLLMLGLHLGYRAGLRRGAWPGAAGTRRLWWERRFAAFELGPDFFPDYALSIRHMIGAAAILIGTPSLLYAYLAGTPIAEVAGWLGVYVVTVLVGIWPSAVREGALNGHVSPRPADWLRFVGYPVGARARRSAKRLVTPRQWWPGWLRLSVVVQIYGGRFWWLKITAGVAAFTFMAARPWISAEMDRSPVFARLVAGAIVLFFLIVLPVGIARFVRPWRQARRDRLMTEALCADLQRADPGILTGNRLVEVLAELRTAEGFRLLVDTMSTQPPGTTGEPVIPIDRDALALLGFIAHVREVLETFEPAYEGEVPHINREPRPEWAPLVTESGAMPIVQLAQQDVLDAIAALHDSRRRD</sequence>
<gene>
    <name evidence="3" type="ORF">Amac_065670</name>
</gene>
<evidence type="ECO:0000313" key="3">
    <source>
        <dbReference type="EMBL" id="GES12970.1"/>
    </source>
</evidence>